<proteinExistence type="inferred from homology"/>
<evidence type="ECO:0000256" key="5">
    <source>
        <dbReference type="ARBA" id="ARBA00023274"/>
    </source>
</evidence>
<keyword evidence="9" id="KW-1185">Reference proteome</keyword>
<reference evidence="8" key="1">
    <citation type="submission" date="2023-08" db="EMBL/GenBank/DDBJ databases">
        <authorList>
            <person name="Audoor S."/>
            <person name="Bilcke G."/>
        </authorList>
    </citation>
    <scope>NUCLEOTIDE SEQUENCE</scope>
</reference>
<evidence type="ECO:0000256" key="7">
    <source>
        <dbReference type="ARBA" id="ARBA00035179"/>
    </source>
</evidence>
<dbReference type="Proteomes" id="UP001295423">
    <property type="component" value="Unassembled WGS sequence"/>
</dbReference>
<dbReference type="GO" id="GO:0005762">
    <property type="term" value="C:mitochondrial large ribosomal subunit"/>
    <property type="evidence" value="ECO:0007669"/>
    <property type="project" value="TreeGrafter"/>
</dbReference>
<evidence type="ECO:0000256" key="4">
    <source>
        <dbReference type="ARBA" id="ARBA00023128"/>
    </source>
</evidence>
<comment type="subcellular location">
    <subcellularLocation>
        <location evidence="1">Mitochondrion</location>
    </subcellularLocation>
</comment>
<keyword evidence="3" id="KW-0689">Ribosomal protein</keyword>
<comment type="caution">
    <text evidence="8">The sequence shown here is derived from an EMBL/GenBank/DDBJ whole genome shotgun (WGS) entry which is preliminary data.</text>
</comment>
<keyword evidence="2" id="KW-0809">Transit peptide</keyword>
<dbReference type="PANTHER" id="PTHR28595:SF1">
    <property type="entry name" value="LARGE RIBOSOMAL SUBUNIT PROTEIN ML54"/>
    <property type="match status" value="1"/>
</dbReference>
<dbReference type="InterPro" id="IPR013870">
    <property type="entry name" value="Ribosomal_mL54"/>
</dbReference>
<dbReference type="GO" id="GO:0003735">
    <property type="term" value="F:structural constituent of ribosome"/>
    <property type="evidence" value="ECO:0007669"/>
    <property type="project" value="TreeGrafter"/>
</dbReference>
<organism evidence="8 9">
    <name type="scientific">Cylindrotheca closterium</name>
    <dbReference type="NCBI Taxonomy" id="2856"/>
    <lineage>
        <taxon>Eukaryota</taxon>
        <taxon>Sar</taxon>
        <taxon>Stramenopiles</taxon>
        <taxon>Ochrophyta</taxon>
        <taxon>Bacillariophyta</taxon>
        <taxon>Bacillariophyceae</taxon>
        <taxon>Bacillariophycidae</taxon>
        <taxon>Bacillariales</taxon>
        <taxon>Bacillariaceae</taxon>
        <taxon>Cylindrotheca</taxon>
    </lineage>
</organism>
<gene>
    <name evidence="8" type="ORF">CYCCA115_LOCUS6900</name>
</gene>
<evidence type="ECO:0000313" key="9">
    <source>
        <dbReference type="Proteomes" id="UP001295423"/>
    </source>
</evidence>
<name>A0AAD2FHT6_9STRA</name>
<evidence type="ECO:0000256" key="1">
    <source>
        <dbReference type="ARBA" id="ARBA00004173"/>
    </source>
</evidence>
<keyword evidence="4" id="KW-0496">Mitochondrion</keyword>
<evidence type="ECO:0000256" key="2">
    <source>
        <dbReference type="ARBA" id="ARBA00022946"/>
    </source>
</evidence>
<dbReference type="PANTHER" id="PTHR28595">
    <property type="entry name" value="39S RIBOSOMAL PROTEIN L54, MITOCHONDRIAL"/>
    <property type="match status" value="1"/>
</dbReference>
<sequence length="124" mass="13896">MSASSPVAAIRMSQSLLRRTCTSNSSTLATTAGRRHYIGTPLPSMPMKAGTKMDSLAIFKGQDPPVVKERDEYPEWVGKLAKPLPSLAKLRRIPNEEADEKEVLRFLKLNRRIRMRANNEESSI</sequence>
<evidence type="ECO:0000313" key="8">
    <source>
        <dbReference type="EMBL" id="CAJ1940158.1"/>
    </source>
</evidence>
<comment type="similarity">
    <text evidence="6">Belongs to the mitochondrion-specific ribosomal protein mL54 family.</text>
</comment>
<protein>
    <recommendedName>
        <fullName evidence="7">Large ribosomal subunit protein mL54</fullName>
    </recommendedName>
</protein>
<evidence type="ECO:0000256" key="3">
    <source>
        <dbReference type="ARBA" id="ARBA00022980"/>
    </source>
</evidence>
<accession>A0AAD2FHT6</accession>
<keyword evidence="5" id="KW-0687">Ribonucleoprotein</keyword>
<dbReference type="AlphaFoldDB" id="A0AAD2FHT6"/>
<dbReference type="EMBL" id="CAKOGP040000890">
    <property type="protein sequence ID" value="CAJ1940158.1"/>
    <property type="molecule type" value="Genomic_DNA"/>
</dbReference>
<evidence type="ECO:0000256" key="6">
    <source>
        <dbReference type="ARBA" id="ARBA00033752"/>
    </source>
</evidence>
<dbReference type="Pfam" id="PF08561">
    <property type="entry name" value="Ribosomal_L37"/>
    <property type="match status" value="1"/>
</dbReference>